<dbReference type="Gene3D" id="1.10.150.20">
    <property type="entry name" value="5' to 3' exonuclease, C-terminal subdomain"/>
    <property type="match status" value="1"/>
</dbReference>
<evidence type="ECO:0000259" key="1">
    <source>
        <dbReference type="Pfam" id="PF04994"/>
    </source>
</evidence>
<organism evidence="2 3">
    <name type="scientific">Pseudooceanicola albus</name>
    <dbReference type="NCBI Taxonomy" id="2692189"/>
    <lineage>
        <taxon>Bacteria</taxon>
        <taxon>Pseudomonadati</taxon>
        <taxon>Pseudomonadota</taxon>
        <taxon>Alphaproteobacteria</taxon>
        <taxon>Rhodobacterales</taxon>
        <taxon>Paracoccaceae</taxon>
        <taxon>Pseudooceanicola</taxon>
    </lineage>
</organism>
<dbReference type="AlphaFoldDB" id="A0A6L7G2L0"/>
<dbReference type="Pfam" id="PF04994">
    <property type="entry name" value="TfoX_C"/>
    <property type="match status" value="1"/>
</dbReference>
<dbReference type="InterPro" id="IPR007077">
    <property type="entry name" value="TfoX_C"/>
</dbReference>
<gene>
    <name evidence="2" type="ORF">GR170_07575</name>
</gene>
<evidence type="ECO:0000313" key="3">
    <source>
        <dbReference type="Proteomes" id="UP000477911"/>
    </source>
</evidence>
<accession>A0A6L7G2L0</accession>
<protein>
    <submittedName>
        <fullName evidence="2">Competence protein TfoX</fullName>
    </submittedName>
</protein>
<reference evidence="2 3" key="1">
    <citation type="submission" date="2019-12" db="EMBL/GenBank/DDBJ databases">
        <authorList>
            <person name="Li M."/>
        </authorList>
    </citation>
    <scope>NUCLEOTIDE SEQUENCE [LARGE SCALE GENOMIC DNA]</scope>
    <source>
        <strain evidence="2 3">GBMRC 2024</strain>
    </source>
</reference>
<dbReference type="EMBL" id="WUMU01000005">
    <property type="protein sequence ID" value="MXN17687.1"/>
    <property type="molecule type" value="Genomic_DNA"/>
</dbReference>
<dbReference type="RefSeq" id="WP_160893245.1">
    <property type="nucleotide sequence ID" value="NZ_WUMU01000005.1"/>
</dbReference>
<feature type="domain" description="TfoX C-terminal" evidence="1">
    <location>
        <begin position="3"/>
        <end position="78"/>
    </location>
</feature>
<sequence length="114" mass="12206">MTAIRSIRNLGPALEEAFHAAGITSAEALRALGADAGYEAVVRAGRRPHVMAFIALVTGLQDRPWNSCDKAERALLRTRYEAVLERARSAGPKGDALPADLSAFLERHGIRAVG</sequence>
<name>A0A6L7G2L0_9RHOB</name>
<proteinExistence type="predicted"/>
<dbReference type="Proteomes" id="UP000477911">
    <property type="component" value="Unassembled WGS sequence"/>
</dbReference>
<evidence type="ECO:0000313" key="2">
    <source>
        <dbReference type="EMBL" id="MXN17687.1"/>
    </source>
</evidence>
<keyword evidence="3" id="KW-1185">Reference proteome</keyword>
<comment type="caution">
    <text evidence="2">The sequence shown here is derived from an EMBL/GenBank/DDBJ whole genome shotgun (WGS) entry which is preliminary data.</text>
</comment>